<feature type="compositionally biased region" description="Low complexity" evidence="1">
    <location>
        <begin position="153"/>
        <end position="166"/>
    </location>
</feature>
<reference evidence="2" key="1">
    <citation type="submission" date="2020-02" db="EMBL/GenBank/DDBJ databases">
        <authorList>
            <person name="Meier V. D."/>
        </authorList>
    </citation>
    <scope>NUCLEOTIDE SEQUENCE</scope>
    <source>
        <strain evidence="2">AVDCRST_MAG19</strain>
    </source>
</reference>
<feature type="compositionally biased region" description="Basic residues" evidence="1">
    <location>
        <begin position="265"/>
        <end position="299"/>
    </location>
</feature>
<feature type="compositionally biased region" description="Basic residues" evidence="1">
    <location>
        <begin position="50"/>
        <end position="68"/>
    </location>
</feature>
<feature type="compositionally biased region" description="Basic residues" evidence="1">
    <location>
        <begin position="132"/>
        <end position="152"/>
    </location>
</feature>
<feature type="compositionally biased region" description="Low complexity" evidence="1">
    <location>
        <begin position="228"/>
        <end position="238"/>
    </location>
</feature>
<gene>
    <name evidence="2" type="ORF">AVDCRST_MAG19-4186</name>
</gene>
<evidence type="ECO:0000313" key="2">
    <source>
        <dbReference type="EMBL" id="CAA9582319.1"/>
    </source>
</evidence>
<feature type="non-terminal residue" evidence="2">
    <location>
        <position position="311"/>
    </location>
</feature>
<dbReference type="EMBL" id="CADCWL010000234">
    <property type="protein sequence ID" value="CAA9582319.1"/>
    <property type="molecule type" value="Genomic_DNA"/>
</dbReference>
<feature type="compositionally biased region" description="Basic and acidic residues" evidence="1">
    <location>
        <begin position="300"/>
        <end position="311"/>
    </location>
</feature>
<feature type="compositionally biased region" description="Pro residues" evidence="1">
    <location>
        <begin position="242"/>
        <end position="252"/>
    </location>
</feature>
<feature type="non-terminal residue" evidence="2">
    <location>
        <position position="1"/>
    </location>
</feature>
<accession>A0A6J4VM20</accession>
<evidence type="ECO:0000256" key="1">
    <source>
        <dbReference type="SAM" id="MobiDB-lite"/>
    </source>
</evidence>
<dbReference type="AlphaFoldDB" id="A0A6J4VM20"/>
<proteinExistence type="predicted"/>
<protein>
    <submittedName>
        <fullName evidence="2">Uncharacterized protein</fullName>
    </submittedName>
</protein>
<feature type="compositionally biased region" description="Basic residues" evidence="1">
    <location>
        <begin position="91"/>
        <end position="100"/>
    </location>
</feature>
<organism evidence="2">
    <name type="scientific">uncultured Thermomicrobiales bacterium</name>
    <dbReference type="NCBI Taxonomy" id="1645740"/>
    <lineage>
        <taxon>Bacteria</taxon>
        <taxon>Pseudomonadati</taxon>
        <taxon>Thermomicrobiota</taxon>
        <taxon>Thermomicrobia</taxon>
        <taxon>Thermomicrobiales</taxon>
        <taxon>environmental samples</taxon>
    </lineage>
</organism>
<feature type="compositionally biased region" description="Basic residues" evidence="1">
    <location>
        <begin position="195"/>
        <end position="204"/>
    </location>
</feature>
<name>A0A6J4VM20_9BACT</name>
<sequence>ETPRSGVLAGAPAPFPEAVAARGDGAVHPPPPAHTSRLPRPAARRADPRRPRRHGGLRRPCRGRRPPPRRPGASPGRHAGRSGRDRSGQRGGRRRARRRHQTVEADPGRPGLGPRRPRSRGRRPAGDGRVRCGVRRRVAGAPPPRHRRRARLRPPVQAEHLLLAPLPGRPAAPPDLGGDGAGRVRRPVAPALPARRLRRRRRPPRPGVARHPGRPGGGRPQPGERPRGAAGDARLLGGDPVGPGPRPRPRPGPGRASAGGAPGGTRRRGSGRPRRPALPRPTAARRARLLPLRGRRHRPDRSGVGDRRRRV</sequence>
<feature type="region of interest" description="Disordered" evidence="1">
    <location>
        <begin position="1"/>
        <end position="311"/>
    </location>
</feature>